<evidence type="ECO:0000256" key="1">
    <source>
        <dbReference type="ARBA" id="ARBA00001913"/>
    </source>
</evidence>
<dbReference type="Proteomes" id="UP000242164">
    <property type="component" value="Unassembled WGS sequence"/>
</dbReference>
<dbReference type="PROSITE" id="PS00136">
    <property type="entry name" value="SUBTILASE_ASP"/>
    <property type="match status" value="1"/>
</dbReference>
<keyword evidence="4" id="KW-0964">Secreted</keyword>
<dbReference type="Gene3D" id="3.30.70.80">
    <property type="entry name" value="Peptidase S8 propeptide/proteinase inhibitor I9"/>
    <property type="match status" value="1"/>
</dbReference>
<dbReference type="PROSITE" id="PS51892">
    <property type="entry name" value="SUBTILASE"/>
    <property type="match status" value="1"/>
</dbReference>
<dbReference type="PANTHER" id="PTHR43806:SF11">
    <property type="entry name" value="CEREVISIN-RELATED"/>
    <property type="match status" value="1"/>
</dbReference>
<protein>
    <submittedName>
        <fullName evidence="13">Subtilisin DY</fullName>
        <ecNumber evidence="13">3.4.21.62</ecNumber>
    </submittedName>
</protein>
<keyword evidence="9" id="KW-0106">Calcium</keyword>
<dbReference type="InterPro" id="IPR050131">
    <property type="entry name" value="Peptidase_S8_subtilisin-like"/>
</dbReference>
<organism evidence="13 14">
    <name type="scientific">Bacillus cytotoxicus</name>
    <dbReference type="NCBI Taxonomy" id="580165"/>
    <lineage>
        <taxon>Bacteria</taxon>
        <taxon>Bacillati</taxon>
        <taxon>Bacillota</taxon>
        <taxon>Bacilli</taxon>
        <taxon>Bacillales</taxon>
        <taxon>Bacillaceae</taxon>
        <taxon>Bacillus</taxon>
        <taxon>Bacillus cereus group</taxon>
    </lineage>
</organism>
<proteinExistence type="inferred from homology"/>
<evidence type="ECO:0000256" key="3">
    <source>
        <dbReference type="ARBA" id="ARBA00011073"/>
    </source>
</evidence>
<dbReference type="GO" id="GO:0005576">
    <property type="term" value="C:extracellular region"/>
    <property type="evidence" value="ECO:0007669"/>
    <property type="project" value="UniProtKB-SubCell"/>
</dbReference>
<dbReference type="InterPro" id="IPR034202">
    <property type="entry name" value="Subtilisin_Carlsberg-like"/>
</dbReference>
<dbReference type="InterPro" id="IPR015500">
    <property type="entry name" value="Peptidase_S8_subtilisin-rel"/>
</dbReference>
<dbReference type="CDD" id="cd07477">
    <property type="entry name" value="Peptidases_S8_Subtilisin_subset"/>
    <property type="match status" value="1"/>
</dbReference>
<evidence type="ECO:0000256" key="9">
    <source>
        <dbReference type="ARBA" id="ARBA00022837"/>
    </source>
</evidence>
<evidence type="ECO:0000313" key="13">
    <source>
        <dbReference type="EMBL" id="SCM08225.1"/>
    </source>
</evidence>
<feature type="chain" id="PRO_5043399150" evidence="11">
    <location>
        <begin position="24"/>
        <end position="382"/>
    </location>
</feature>
<dbReference type="EC" id="3.4.21.62" evidence="13"/>
<evidence type="ECO:0000313" key="14">
    <source>
        <dbReference type="Proteomes" id="UP000242164"/>
    </source>
</evidence>
<comment type="caution">
    <text evidence="13">The sequence shown here is derived from an EMBL/GenBank/DDBJ whole genome shotgun (WGS) entry which is preliminary data.</text>
</comment>
<dbReference type="GO" id="GO:0004252">
    <property type="term" value="F:serine-type endopeptidase activity"/>
    <property type="evidence" value="ECO:0007669"/>
    <property type="project" value="UniProtKB-UniRule"/>
</dbReference>
<dbReference type="Gene3D" id="3.40.50.200">
    <property type="entry name" value="Peptidase S8/S53 domain"/>
    <property type="match status" value="1"/>
</dbReference>
<dbReference type="PANTHER" id="PTHR43806">
    <property type="entry name" value="PEPTIDASE S8"/>
    <property type="match status" value="1"/>
</dbReference>
<evidence type="ECO:0000256" key="7">
    <source>
        <dbReference type="ARBA" id="ARBA00022801"/>
    </source>
</evidence>
<dbReference type="SUPFAM" id="SSF52743">
    <property type="entry name" value="Subtilisin-like"/>
    <property type="match status" value="1"/>
</dbReference>
<evidence type="ECO:0000256" key="6">
    <source>
        <dbReference type="ARBA" id="ARBA00022723"/>
    </source>
</evidence>
<name>A0AAX2CPA4_9BACI</name>
<dbReference type="GO" id="GO:0006508">
    <property type="term" value="P:proteolysis"/>
    <property type="evidence" value="ECO:0007669"/>
    <property type="project" value="UniProtKB-KW"/>
</dbReference>
<dbReference type="PROSITE" id="PS00137">
    <property type="entry name" value="SUBTILASE_HIS"/>
    <property type="match status" value="1"/>
</dbReference>
<dbReference type="PRINTS" id="PR00723">
    <property type="entry name" value="SUBTILISIN"/>
</dbReference>
<evidence type="ECO:0000256" key="8">
    <source>
        <dbReference type="ARBA" id="ARBA00022825"/>
    </source>
</evidence>
<feature type="active site" description="Charge relay system" evidence="10">
    <location>
        <position position="138"/>
    </location>
</feature>
<evidence type="ECO:0000256" key="11">
    <source>
        <dbReference type="SAM" id="SignalP"/>
    </source>
</evidence>
<evidence type="ECO:0000256" key="4">
    <source>
        <dbReference type="ARBA" id="ARBA00022525"/>
    </source>
</evidence>
<keyword evidence="5 10" id="KW-0645">Protease</keyword>
<evidence type="ECO:0000259" key="12">
    <source>
        <dbReference type="Pfam" id="PF00082"/>
    </source>
</evidence>
<comment type="cofactor">
    <cofactor evidence="1">
        <name>Ca(2+)</name>
        <dbReference type="ChEBI" id="CHEBI:29108"/>
    </cofactor>
</comment>
<feature type="active site" description="Charge relay system" evidence="10">
    <location>
        <position position="325"/>
    </location>
</feature>
<accession>A0AAX2CPA4</accession>
<keyword evidence="11" id="KW-0732">Signal</keyword>
<evidence type="ECO:0000256" key="10">
    <source>
        <dbReference type="PROSITE-ProRule" id="PRU01240"/>
    </source>
</evidence>
<dbReference type="GO" id="GO:0046872">
    <property type="term" value="F:metal ion binding"/>
    <property type="evidence" value="ECO:0007669"/>
    <property type="project" value="UniProtKB-KW"/>
</dbReference>
<dbReference type="EMBL" id="FMIK01000067">
    <property type="protein sequence ID" value="SCM08225.1"/>
    <property type="molecule type" value="Genomic_DNA"/>
</dbReference>
<feature type="domain" description="Peptidase S8/S53" evidence="12">
    <location>
        <begin position="129"/>
        <end position="370"/>
    </location>
</feature>
<feature type="active site" description="Charge relay system" evidence="10">
    <location>
        <position position="169"/>
    </location>
</feature>
<gene>
    <name evidence="13" type="ORF">BCB44BAC_04552</name>
</gene>
<dbReference type="InterPro" id="IPR000209">
    <property type="entry name" value="Peptidase_S8/S53_dom"/>
</dbReference>
<keyword evidence="7 10" id="KW-0378">Hydrolase</keyword>
<keyword evidence="8 10" id="KW-0720">Serine protease</keyword>
<reference evidence="13 14" key="1">
    <citation type="submission" date="2016-08" db="EMBL/GenBank/DDBJ databases">
        <authorList>
            <person name="Loux V."/>
            <person name="Rue O."/>
        </authorList>
    </citation>
    <scope>NUCLEOTIDE SEQUENCE [LARGE SCALE GENOMIC DNA]</scope>
    <source>
        <strain evidence="13 14">AFSSA_08CEB44bac</strain>
    </source>
</reference>
<dbReference type="InterPro" id="IPR023827">
    <property type="entry name" value="Peptidase_S8_Asp-AS"/>
</dbReference>
<dbReference type="InterPro" id="IPR022398">
    <property type="entry name" value="Peptidase_S8_His-AS"/>
</dbReference>
<dbReference type="RefSeq" id="WP_244896761.1">
    <property type="nucleotide sequence ID" value="NZ_CP066177.1"/>
</dbReference>
<dbReference type="InterPro" id="IPR036852">
    <property type="entry name" value="Peptidase_S8/S53_dom_sf"/>
</dbReference>
<keyword evidence="6" id="KW-0479">Metal-binding</keyword>
<dbReference type="Pfam" id="PF00082">
    <property type="entry name" value="Peptidase_S8"/>
    <property type="match status" value="1"/>
</dbReference>
<sequence length="382" mass="41964">MYKKIICFIVLLSIIGVNNSVFAKSDVRNSTVLITFKEKVDKELIFKYKGEVLESYENLPIVRVEIPSNVIDDLALNNLIEGVEIDNNIKISNQGSDFKFSLSDHSLQTMSWGFEKIQVPSVHKYNITGKNVSVAIIDTGIDIYHEDLHVNGGISFLDYTTSYHDDNGHGTHIAGIVGALDNDKGIIGVAPDVDLYSVKALDKEGNGKYSNVIKGIDWAINNDIKIISMSINGIQESISFEKATELAYKKGILLVSSAGNKGYFNENSIMIPAKYDSVISVGALDEENQRWEFSSRGKELELMAPGVDILSTFLNGSYIKDSGSSMAAAYVTGLAALIMEKNPLLSNQQVREILQNNAEKLGITNEYGYGLINAIQSINSIN</sequence>
<dbReference type="InterPro" id="IPR037045">
    <property type="entry name" value="S8pro/Inhibitor_I9_sf"/>
</dbReference>
<evidence type="ECO:0000256" key="2">
    <source>
        <dbReference type="ARBA" id="ARBA00004613"/>
    </source>
</evidence>
<comment type="subcellular location">
    <subcellularLocation>
        <location evidence="2">Secreted</location>
    </subcellularLocation>
</comment>
<dbReference type="AlphaFoldDB" id="A0AAX2CPA4"/>
<comment type="similarity">
    <text evidence="3 10">Belongs to the peptidase S8 family.</text>
</comment>
<evidence type="ECO:0000256" key="5">
    <source>
        <dbReference type="ARBA" id="ARBA00022670"/>
    </source>
</evidence>
<feature type="signal peptide" evidence="11">
    <location>
        <begin position="1"/>
        <end position="23"/>
    </location>
</feature>